<proteinExistence type="inferred from homology"/>
<evidence type="ECO:0000256" key="4">
    <source>
        <dbReference type="ARBA" id="ARBA00022461"/>
    </source>
</evidence>
<evidence type="ECO:0000256" key="3">
    <source>
        <dbReference type="ARBA" id="ARBA00022448"/>
    </source>
</evidence>
<evidence type="ECO:0000256" key="8">
    <source>
        <dbReference type="ARBA" id="ARBA00023065"/>
    </source>
</evidence>
<evidence type="ECO:0000313" key="14">
    <source>
        <dbReference type="Proteomes" id="UP001608902"/>
    </source>
</evidence>
<evidence type="ECO:0000256" key="9">
    <source>
        <dbReference type="ARBA" id="ARBA00023136"/>
    </source>
</evidence>
<keyword evidence="9" id="KW-0472">Membrane</keyword>
<evidence type="ECO:0000256" key="12">
    <source>
        <dbReference type="ARBA" id="ARBA00023303"/>
    </source>
</evidence>
<dbReference type="GO" id="GO:0005272">
    <property type="term" value="F:sodium channel activity"/>
    <property type="evidence" value="ECO:0007669"/>
    <property type="project" value="UniProtKB-KW"/>
</dbReference>
<organism evidence="13 14">
    <name type="scientific">Gnathostoma spinigerum</name>
    <dbReference type="NCBI Taxonomy" id="75299"/>
    <lineage>
        <taxon>Eukaryota</taxon>
        <taxon>Metazoa</taxon>
        <taxon>Ecdysozoa</taxon>
        <taxon>Nematoda</taxon>
        <taxon>Chromadorea</taxon>
        <taxon>Rhabditida</taxon>
        <taxon>Spirurina</taxon>
        <taxon>Gnathostomatomorpha</taxon>
        <taxon>Gnathostomatoidea</taxon>
        <taxon>Gnathostomatidae</taxon>
        <taxon>Gnathostoma</taxon>
    </lineage>
</organism>
<keyword evidence="3" id="KW-0813">Transport</keyword>
<comment type="subcellular location">
    <subcellularLocation>
        <location evidence="1">Membrane</location>
        <topology evidence="1">Multi-pass membrane protein</topology>
    </subcellularLocation>
</comment>
<evidence type="ECO:0000256" key="2">
    <source>
        <dbReference type="ARBA" id="ARBA00007193"/>
    </source>
</evidence>
<dbReference type="Proteomes" id="UP001608902">
    <property type="component" value="Unassembled WGS sequence"/>
</dbReference>
<accession>A0ABD6EW47</accession>
<dbReference type="GO" id="GO:0016020">
    <property type="term" value="C:membrane"/>
    <property type="evidence" value="ECO:0007669"/>
    <property type="project" value="UniProtKB-SubCell"/>
</dbReference>
<dbReference type="InterPro" id="IPR001873">
    <property type="entry name" value="ENaC"/>
</dbReference>
<comment type="similarity">
    <text evidence="2">Belongs to the amiloride-sensitive sodium channel (TC 1.A.6) family.</text>
</comment>
<keyword evidence="12" id="KW-0407">Ion channel</keyword>
<sequence length="488" mass="55470">MQAYLIVERFLRNDIIVGVELRFERIAFPAVTVCNLNPYKNSLARELGSMQETLRAFEDAIEQSSEDMKPQRRKRSTSINTITTRCTIEHDTHLVADPHGTLYCTCLSHGSLTWFCRKDTEWRDSFCSECNHETGTCIESIKYPNFPCKCHTDFCATIDHHLIRARWPLELSIMACQCKGSFCEATSVSGESGPEICHCISHSSSKPLCAAASRWQYAKCGHCLWNGQCMRSDDRNYEMDCLCIGDSMSQCFAVEDVNDDYERDVDLHRALRVRRENRRFYEKTERNSDLLAVFASCECPTNDTCKAIRENINSTNLCLCFYNKKNDVVWPCYPTDMWIEKRCKSCSFLGDCMYMEISGNIPCVCAPIIRMCVRIDGTNGGDSNWNDTFATSKITDSLSRRLAKIWEITTTTTPSLSAAKKEKLDKAFGLAGMNDPVAIKAKTTENLIYAANNLNTTEKEAISYRKEEFITKCSFNGRQCSIEESVIS</sequence>
<keyword evidence="10" id="KW-0325">Glycoprotein</keyword>
<evidence type="ECO:0000256" key="6">
    <source>
        <dbReference type="ARBA" id="ARBA00022989"/>
    </source>
</evidence>
<reference evidence="13 14" key="1">
    <citation type="submission" date="2024-08" db="EMBL/GenBank/DDBJ databases">
        <title>Gnathostoma spinigerum genome.</title>
        <authorList>
            <person name="Gonzalez-Bertolin B."/>
            <person name="Monzon S."/>
            <person name="Zaballos A."/>
            <person name="Jimenez P."/>
            <person name="Dekumyoy P."/>
            <person name="Varona S."/>
            <person name="Cuesta I."/>
            <person name="Sumanam S."/>
            <person name="Adisakwattana P."/>
            <person name="Gasser R.B."/>
            <person name="Hernandez-Gonzalez A."/>
            <person name="Young N.D."/>
            <person name="Perteguer M.J."/>
        </authorList>
    </citation>
    <scope>NUCLEOTIDE SEQUENCE [LARGE SCALE GENOMIC DNA]</scope>
    <source>
        <strain evidence="13">AL3</strain>
        <tissue evidence="13">Liver</tissue>
    </source>
</reference>
<comment type="caution">
    <text evidence="13">The sequence shown here is derived from an EMBL/GenBank/DDBJ whole genome shotgun (WGS) entry which is preliminary data.</text>
</comment>
<keyword evidence="6" id="KW-1133">Transmembrane helix</keyword>
<dbReference type="AlphaFoldDB" id="A0ABD6EW47"/>
<keyword evidence="4" id="KW-0894">Sodium channel</keyword>
<dbReference type="PRINTS" id="PR01078">
    <property type="entry name" value="AMINACHANNEL"/>
</dbReference>
<keyword evidence="14" id="KW-1185">Reference proteome</keyword>
<evidence type="ECO:0000256" key="5">
    <source>
        <dbReference type="ARBA" id="ARBA00022692"/>
    </source>
</evidence>
<evidence type="ECO:0000256" key="7">
    <source>
        <dbReference type="ARBA" id="ARBA00023053"/>
    </source>
</evidence>
<keyword evidence="8" id="KW-0406">Ion transport</keyword>
<evidence type="ECO:0000313" key="13">
    <source>
        <dbReference type="EMBL" id="MFH4980475.1"/>
    </source>
</evidence>
<evidence type="ECO:0000256" key="1">
    <source>
        <dbReference type="ARBA" id="ARBA00004141"/>
    </source>
</evidence>
<gene>
    <name evidence="13" type="ORF">AB6A40_007184</name>
</gene>
<evidence type="ECO:0000256" key="10">
    <source>
        <dbReference type="ARBA" id="ARBA00023180"/>
    </source>
</evidence>
<evidence type="ECO:0000256" key="11">
    <source>
        <dbReference type="ARBA" id="ARBA00023201"/>
    </source>
</evidence>
<protein>
    <submittedName>
        <fullName evidence="13">Uncharacterized protein</fullName>
    </submittedName>
</protein>
<keyword evidence="11" id="KW-0739">Sodium transport</keyword>
<keyword evidence="7" id="KW-0915">Sodium</keyword>
<keyword evidence="5" id="KW-0812">Transmembrane</keyword>
<dbReference type="EMBL" id="JBGFUD010005603">
    <property type="protein sequence ID" value="MFH4980475.1"/>
    <property type="molecule type" value="Genomic_DNA"/>
</dbReference>
<name>A0ABD6EW47_9BILA</name>